<proteinExistence type="predicted"/>
<name>A0A9P1IG48_9PELO</name>
<accession>A0A9P1IG48</accession>
<sequence length="453" mass="52110">MEPPLKFAKLEEENERCLEIGIRISDLESSEFPKFRNPQNSDEILMNIMKFCAFFKKRMGKSTNDTIFANITDLIILMTGVERRTVIEKMSEFQLLDWVTNYEPGRIESPAQPKIPTQIEMPSGSPTNYETIDDYPSTSIQSSSSSSYLMQQPSTSSRVFVAQIVKKPAPPLISHPPAAIIQRNPTRCVMKQAHHIINKLILQYPYSIFTWESFLLDIPSNMSSFPTKLVNTAFSQLKEQKLIYQCDSRRSEQTLYIVKETRPHCLNPLYLYGYSVEDYIENMVIHCKTPLFDQLRNFDEIFRPNPENPNYFPMLMNTFALAIMQFPNLTMDLSGLEMSKTDMAVRALAFLEAHNIITICVENNGVKIQKLTNIGLIEEHLKNYGLTKELFMKMLKKSIEMTQDSNIGRGFDEFGNGSPLDYFPLMSEDQIKTEIDDFVVVKQEIEEEEEGAP</sequence>
<comment type="caution">
    <text evidence="2">The sequence shown here is derived from an EMBL/GenBank/DDBJ whole genome shotgun (WGS) entry which is preliminary data.</text>
</comment>
<feature type="region of interest" description="Disordered" evidence="1">
    <location>
        <begin position="109"/>
        <end position="128"/>
    </location>
</feature>
<keyword evidence="3" id="KW-1185">Reference proteome</keyword>
<evidence type="ECO:0000313" key="2">
    <source>
        <dbReference type="EMBL" id="CAI5445007.1"/>
    </source>
</evidence>
<dbReference type="EMBL" id="CANHGI010000003">
    <property type="protein sequence ID" value="CAI5445007.1"/>
    <property type="molecule type" value="Genomic_DNA"/>
</dbReference>
<evidence type="ECO:0000313" key="3">
    <source>
        <dbReference type="Proteomes" id="UP001152747"/>
    </source>
</evidence>
<dbReference type="Proteomes" id="UP001152747">
    <property type="component" value="Unassembled WGS sequence"/>
</dbReference>
<organism evidence="2 3">
    <name type="scientific">Caenorhabditis angaria</name>
    <dbReference type="NCBI Taxonomy" id="860376"/>
    <lineage>
        <taxon>Eukaryota</taxon>
        <taxon>Metazoa</taxon>
        <taxon>Ecdysozoa</taxon>
        <taxon>Nematoda</taxon>
        <taxon>Chromadorea</taxon>
        <taxon>Rhabditida</taxon>
        <taxon>Rhabditina</taxon>
        <taxon>Rhabditomorpha</taxon>
        <taxon>Rhabditoidea</taxon>
        <taxon>Rhabditidae</taxon>
        <taxon>Peloderinae</taxon>
        <taxon>Caenorhabditis</taxon>
    </lineage>
</organism>
<gene>
    <name evidence="2" type="ORF">CAMP_LOCUS7644</name>
</gene>
<evidence type="ECO:0000256" key="1">
    <source>
        <dbReference type="SAM" id="MobiDB-lite"/>
    </source>
</evidence>
<dbReference type="AlphaFoldDB" id="A0A9P1IG48"/>
<protein>
    <submittedName>
        <fullName evidence="2">Uncharacterized protein</fullName>
    </submittedName>
</protein>
<reference evidence="2" key="1">
    <citation type="submission" date="2022-11" db="EMBL/GenBank/DDBJ databases">
        <authorList>
            <person name="Kikuchi T."/>
        </authorList>
    </citation>
    <scope>NUCLEOTIDE SEQUENCE</scope>
    <source>
        <strain evidence="2">PS1010</strain>
    </source>
</reference>